<dbReference type="PANTHER" id="PTHR43313:SF1">
    <property type="entry name" value="3BETA-HYDROXYSTEROID DEHYDROGENASE DHS-16"/>
    <property type="match status" value="1"/>
</dbReference>
<dbReference type="GO" id="GO:0016491">
    <property type="term" value="F:oxidoreductase activity"/>
    <property type="evidence" value="ECO:0007669"/>
    <property type="project" value="TreeGrafter"/>
</dbReference>
<dbReference type="EMBL" id="MRCA01000021">
    <property type="protein sequence ID" value="OKH11190.1"/>
    <property type="molecule type" value="Genomic_DNA"/>
</dbReference>
<dbReference type="InterPro" id="IPR036291">
    <property type="entry name" value="NAD(P)-bd_dom_sf"/>
</dbReference>
<dbReference type="Gene3D" id="3.40.50.720">
    <property type="entry name" value="NAD(P)-binding Rossmann-like Domain"/>
    <property type="match status" value="1"/>
</dbReference>
<dbReference type="Proteomes" id="UP000186391">
    <property type="component" value="Unassembled WGS sequence"/>
</dbReference>
<accession>A0A1U7GTH9</accession>
<dbReference type="OrthoDB" id="9775296at2"/>
<organism evidence="1 2">
    <name type="scientific">Fischerella major NIES-592</name>
    <dbReference type="NCBI Taxonomy" id="210994"/>
    <lineage>
        <taxon>Bacteria</taxon>
        <taxon>Bacillati</taxon>
        <taxon>Cyanobacteriota</taxon>
        <taxon>Cyanophyceae</taxon>
        <taxon>Nostocales</taxon>
        <taxon>Hapalosiphonaceae</taxon>
        <taxon>Fischerella</taxon>
    </lineage>
</organism>
<dbReference type="Pfam" id="PF00106">
    <property type="entry name" value="adh_short"/>
    <property type="match status" value="1"/>
</dbReference>
<name>A0A1U7GTH9_9CYAN</name>
<dbReference type="RefSeq" id="WP_073556947.1">
    <property type="nucleotide sequence ID" value="NZ_MRCA01000021.1"/>
</dbReference>
<gene>
    <name evidence="1" type="ORF">NIES592_22370</name>
</gene>
<dbReference type="GO" id="GO:0008202">
    <property type="term" value="P:steroid metabolic process"/>
    <property type="evidence" value="ECO:0007669"/>
    <property type="project" value="TreeGrafter"/>
</dbReference>
<keyword evidence="2" id="KW-1185">Reference proteome</keyword>
<dbReference type="AlphaFoldDB" id="A0A1U7GTH9"/>
<evidence type="ECO:0000313" key="1">
    <source>
        <dbReference type="EMBL" id="OKH11190.1"/>
    </source>
</evidence>
<proteinExistence type="predicted"/>
<dbReference type="SUPFAM" id="SSF51735">
    <property type="entry name" value="NAD(P)-binding Rossmann-fold domains"/>
    <property type="match status" value="1"/>
</dbReference>
<protein>
    <submittedName>
        <fullName evidence="1">Short-chain dehydrogenase</fullName>
    </submittedName>
</protein>
<dbReference type="PANTHER" id="PTHR43313">
    <property type="entry name" value="SHORT-CHAIN DEHYDROGENASE/REDUCTASE FAMILY 9C"/>
    <property type="match status" value="1"/>
</dbReference>
<evidence type="ECO:0000313" key="2">
    <source>
        <dbReference type="Proteomes" id="UP000186391"/>
    </source>
</evidence>
<dbReference type="PRINTS" id="PR00081">
    <property type="entry name" value="GDHRDH"/>
</dbReference>
<reference evidence="1 2" key="1">
    <citation type="submission" date="2016-11" db="EMBL/GenBank/DDBJ databases">
        <title>Draft Genome Sequences of Nine Cyanobacterial Strains from Diverse Habitats.</title>
        <authorList>
            <person name="Zhu T."/>
            <person name="Hou S."/>
            <person name="Lu X."/>
            <person name="Hess W.R."/>
        </authorList>
    </citation>
    <scope>NUCLEOTIDE SEQUENCE [LARGE SCALE GENOMIC DNA]</scope>
    <source>
        <strain evidence="1 2">NIES-592</strain>
    </source>
</reference>
<sequence length="296" mass="32320">MVQSKKGAVVITGTSTGLGRATALKLAEKGYCVFAGVRTEKDAESLKQSASGDLTPIIMDITKADQIQSASQFVSLAVGDEGLIGLINNAVAAVDGPLECVAIDDARWQFEVNVIGQIAVTQAFLPMIRKAKGRIINISAICGRLALPYRGLLSASKFALEAITDSLRMELRSSGIEVLSILPGAIVTPEQADKVEAGYQKTLANMSPEAKAIYGKNYRIYMQRAVEGNRNTGLSVEKVTNVILEALETPKPKRQYFVAESPWQLKLKALYKRLLPHQYFYDIFYFDNLRKALGLD</sequence>
<comment type="caution">
    <text evidence="1">The sequence shown here is derived from an EMBL/GenBank/DDBJ whole genome shotgun (WGS) entry which is preliminary data.</text>
</comment>
<dbReference type="InterPro" id="IPR002347">
    <property type="entry name" value="SDR_fam"/>
</dbReference>